<accession>A0A0B7AP23</accession>
<proteinExistence type="predicted"/>
<organism evidence="1">
    <name type="scientific">Arion vulgaris</name>
    <dbReference type="NCBI Taxonomy" id="1028688"/>
    <lineage>
        <taxon>Eukaryota</taxon>
        <taxon>Metazoa</taxon>
        <taxon>Spiralia</taxon>
        <taxon>Lophotrochozoa</taxon>
        <taxon>Mollusca</taxon>
        <taxon>Gastropoda</taxon>
        <taxon>Heterobranchia</taxon>
        <taxon>Euthyneura</taxon>
        <taxon>Panpulmonata</taxon>
        <taxon>Eupulmonata</taxon>
        <taxon>Stylommatophora</taxon>
        <taxon>Helicina</taxon>
        <taxon>Arionoidea</taxon>
        <taxon>Arionidae</taxon>
        <taxon>Arion</taxon>
    </lineage>
</organism>
<dbReference type="EMBL" id="HACG01034886">
    <property type="protein sequence ID" value="CEK81751.1"/>
    <property type="molecule type" value="Transcribed_RNA"/>
</dbReference>
<sequence>MSAASIGGPLYFSCILNSDLMSITPVWSQKSKNLLRDSSSLFASSIKRAKEKPLALDRTYIKMTS</sequence>
<dbReference type="AlphaFoldDB" id="A0A0B7AP23"/>
<evidence type="ECO:0000313" key="1">
    <source>
        <dbReference type="EMBL" id="CEK81751.1"/>
    </source>
</evidence>
<name>A0A0B7AP23_9EUPU</name>
<protein>
    <submittedName>
        <fullName evidence="1">Uncharacterized protein</fullName>
    </submittedName>
</protein>
<reference evidence="1" key="1">
    <citation type="submission" date="2014-12" db="EMBL/GenBank/DDBJ databases">
        <title>Insight into the proteome of Arion vulgaris.</title>
        <authorList>
            <person name="Aradska J."/>
            <person name="Bulat T."/>
            <person name="Smidak R."/>
            <person name="Sarate P."/>
            <person name="Gangsoo J."/>
            <person name="Sialana F."/>
            <person name="Bilban M."/>
            <person name="Lubec G."/>
        </authorList>
    </citation>
    <scope>NUCLEOTIDE SEQUENCE</scope>
    <source>
        <tissue evidence="1">Skin</tissue>
    </source>
</reference>
<evidence type="ECO:0000313" key="2">
    <source>
        <dbReference type="EMBL" id="CEK81752.1"/>
    </source>
</evidence>
<dbReference type="EMBL" id="HACG01034887">
    <property type="protein sequence ID" value="CEK81752.1"/>
    <property type="molecule type" value="Transcribed_RNA"/>
</dbReference>
<gene>
    <name evidence="1" type="primary">ORF127770</name>
    <name evidence="2" type="synonym">ORF127772</name>
</gene>